<evidence type="ECO:0000313" key="1">
    <source>
        <dbReference type="EMBL" id="KAJ3588135.1"/>
    </source>
</evidence>
<reference evidence="1" key="1">
    <citation type="submission" date="2022-07" db="EMBL/GenBank/DDBJ databases">
        <title>Chromosome-level genome of Muraenolepis orangiensis.</title>
        <authorList>
            <person name="Kim J."/>
        </authorList>
    </citation>
    <scope>NUCLEOTIDE SEQUENCE</scope>
    <source>
        <strain evidence="1">KU_S4_2022</strain>
        <tissue evidence="1">Muscle</tissue>
    </source>
</reference>
<evidence type="ECO:0000313" key="2">
    <source>
        <dbReference type="Proteomes" id="UP001148018"/>
    </source>
</evidence>
<protein>
    <submittedName>
        <fullName evidence="1">Uncharacterized protein</fullName>
    </submittedName>
</protein>
<sequence length="74" mass="7850">MCRAGADQATCAVSHHVSSHVCGVPPRLKPRVRCPTTSQATCAVSHHVSSHVCGVPPRLKPRVRCPTTSQVNTP</sequence>
<name>A0A9Q0DGE7_9TELE</name>
<dbReference type="AlphaFoldDB" id="A0A9Q0DGE7"/>
<keyword evidence="2" id="KW-1185">Reference proteome</keyword>
<gene>
    <name evidence="1" type="ORF">NHX12_011730</name>
</gene>
<accession>A0A9Q0DGE7</accession>
<proteinExistence type="predicted"/>
<dbReference type="EMBL" id="JANIIK010000116">
    <property type="protein sequence ID" value="KAJ3588135.1"/>
    <property type="molecule type" value="Genomic_DNA"/>
</dbReference>
<organism evidence="1 2">
    <name type="scientific">Muraenolepis orangiensis</name>
    <name type="common">Patagonian moray cod</name>
    <dbReference type="NCBI Taxonomy" id="630683"/>
    <lineage>
        <taxon>Eukaryota</taxon>
        <taxon>Metazoa</taxon>
        <taxon>Chordata</taxon>
        <taxon>Craniata</taxon>
        <taxon>Vertebrata</taxon>
        <taxon>Euteleostomi</taxon>
        <taxon>Actinopterygii</taxon>
        <taxon>Neopterygii</taxon>
        <taxon>Teleostei</taxon>
        <taxon>Neoteleostei</taxon>
        <taxon>Acanthomorphata</taxon>
        <taxon>Zeiogadaria</taxon>
        <taxon>Gadariae</taxon>
        <taxon>Gadiformes</taxon>
        <taxon>Muraenolepidoidei</taxon>
        <taxon>Muraenolepididae</taxon>
        <taxon>Muraenolepis</taxon>
    </lineage>
</organism>
<comment type="caution">
    <text evidence="1">The sequence shown here is derived from an EMBL/GenBank/DDBJ whole genome shotgun (WGS) entry which is preliminary data.</text>
</comment>
<dbReference type="Proteomes" id="UP001148018">
    <property type="component" value="Unassembled WGS sequence"/>
</dbReference>